<dbReference type="NCBIfam" id="TIGR02971">
    <property type="entry name" value="heterocyst_DevB"/>
    <property type="match status" value="1"/>
</dbReference>
<comment type="subcellular location">
    <subcellularLocation>
        <location evidence="1">Cell envelope</location>
    </subcellularLocation>
</comment>
<sequence length="370" mass="39498">MTAAMVETRSPATLKPVIPGNRQRWLIYGGIGILVIGSVVFLRSRSAAPPEPAPVVQTQTDRYVGALGRLEPEGRVAKLTAPQSGFSQARIAELRVEEGDRVEAGQILAVLDNQPELAAAAAAANSAVAVAQADLNRILAGAKSTERQTQQQQINRIQAELAIAQREYDRNQALFQSGAIAATALDSKRLEVERLRGELAVARSTLDSLAEAQPEQVQLAQARLAQAQAQAQEAAAKLANTVIRAPFAGQVLRVNSRPGESGSDDGVIELARTDRMQVIAEVYETDVGRIQVGQPVTITSEHGGFSGSLKGRVALIGGKIDKKGVFSTDPASDIDSRVVEVRIDLDPSDRQRVSQLTNLQVLVRIDAGRS</sequence>
<dbReference type="PANTHER" id="PTHR32347:SF27">
    <property type="entry name" value="RND EFFLUX PUMP MEMBRANE FUSION PROTEIN BARREL-SANDWICH DOMAIN-CONTAINING PROTEIN"/>
    <property type="match status" value="1"/>
</dbReference>
<protein>
    <submittedName>
        <fullName evidence="5">HlyD family efflux transporter periplasmic adaptor subunit</fullName>
    </submittedName>
</protein>
<keyword evidence="4" id="KW-1133">Transmembrane helix</keyword>
<dbReference type="PANTHER" id="PTHR32347">
    <property type="entry name" value="EFFLUX SYSTEM COMPONENT YKNX-RELATED"/>
    <property type="match status" value="1"/>
</dbReference>
<dbReference type="GO" id="GO:0030313">
    <property type="term" value="C:cell envelope"/>
    <property type="evidence" value="ECO:0007669"/>
    <property type="project" value="UniProtKB-SubCell"/>
</dbReference>
<dbReference type="EMBL" id="CP030139">
    <property type="protein sequence ID" value="AZB72676.2"/>
    <property type="molecule type" value="Genomic_DNA"/>
</dbReference>
<evidence type="ECO:0000256" key="3">
    <source>
        <dbReference type="SAM" id="Coils"/>
    </source>
</evidence>
<dbReference type="Proteomes" id="UP000267249">
    <property type="component" value="Chromosome"/>
</dbReference>
<dbReference type="InterPro" id="IPR014315">
    <property type="entry name" value="ABC_heterocyst_DevB"/>
</dbReference>
<organism evidence="5 6">
    <name type="scientific">Synechococcus elongatus PCC 11801</name>
    <dbReference type="NCBI Taxonomy" id="2219813"/>
    <lineage>
        <taxon>Bacteria</taxon>
        <taxon>Bacillati</taxon>
        <taxon>Cyanobacteriota</taxon>
        <taxon>Cyanophyceae</taxon>
        <taxon>Synechococcales</taxon>
        <taxon>Synechococcaceae</taxon>
        <taxon>Synechococcus</taxon>
    </lineage>
</organism>
<keyword evidence="4" id="KW-0812">Transmembrane</keyword>
<evidence type="ECO:0000256" key="4">
    <source>
        <dbReference type="SAM" id="Phobius"/>
    </source>
</evidence>
<keyword evidence="2 3" id="KW-0175">Coiled coil</keyword>
<feature type="coiled-coil region" evidence="3">
    <location>
        <begin position="147"/>
        <end position="244"/>
    </location>
</feature>
<dbReference type="Gene3D" id="2.40.50.100">
    <property type="match status" value="1"/>
</dbReference>
<reference evidence="5 6" key="1">
    <citation type="journal article" date="2018" name="Sci. Rep.">
        <title>Genome Features and Biochemical Characteristics of a Robust, Fast Growing and Naturally Transformable Cyanobacterium Synechococcus elongatus PCC 11801 Isolated from India.</title>
        <authorList>
            <person name="Jaiswal D."/>
            <person name="Sengupta A."/>
            <person name="Sohoni S."/>
            <person name="Sengupta S."/>
            <person name="Phadnavis A.G."/>
            <person name="Pakrasi H.B."/>
            <person name="Wangikar P.P."/>
        </authorList>
    </citation>
    <scope>NUCLEOTIDE SEQUENCE [LARGE SCALE GENOMIC DNA]</scope>
    <source>
        <strain evidence="5 6">PCC 11801</strain>
    </source>
</reference>
<evidence type="ECO:0000313" key="6">
    <source>
        <dbReference type="Proteomes" id="UP000267249"/>
    </source>
</evidence>
<evidence type="ECO:0000256" key="1">
    <source>
        <dbReference type="ARBA" id="ARBA00004196"/>
    </source>
</evidence>
<evidence type="ECO:0000256" key="2">
    <source>
        <dbReference type="ARBA" id="ARBA00023054"/>
    </source>
</evidence>
<name>A0AAN1QNJ9_SYNEL</name>
<gene>
    <name evidence="5" type="ORF">DOP62_08100</name>
</gene>
<accession>A0AAN1QNJ9</accession>
<keyword evidence="4" id="KW-0472">Membrane</keyword>
<evidence type="ECO:0000313" key="5">
    <source>
        <dbReference type="EMBL" id="AZB72676.2"/>
    </source>
</evidence>
<feature type="transmembrane region" description="Helical" evidence="4">
    <location>
        <begin position="25"/>
        <end position="42"/>
    </location>
</feature>
<proteinExistence type="predicted"/>
<dbReference type="Gene3D" id="2.40.30.170">
    <property type="match status" value="1"/>
</dbReference>
<dbReference type="SUPFAM" id="SSF111369">
    <property type="entry name" value="HlyD-like secretion proteins"/>
    <property type="match status" value="1"/>
</dbReference>
<dbReference type="AlphaFoldDB" id="A0AAN1QNJ9"/>
<dbReference type="InterPro" id="IPR050465">
    <property type="entry name" value="UPF0194_transport"/>
</dbReference>